<reference evidence="1" key="1">
    <citation type="submission" date="2014-11" db="EMBL/GenBank/DDBJ databases">
        <authorList>
            <person name="Amaro Gonzalez C."/>
        </authorList>
    </citation>
    <scope>NUCLEOTIDE SEQUENCE</scope>
</reference>
<evidence type="ECO:0000313" key="1">
    <source>
        <dbReference type="EMBL" id="JAH35123.1"/>
    </source>
</evidence>
<sequence length="43" mass="5064">MAAVCIYKSFTILRNLFYLCEVRGRTEWGSYYCDVVIFPLHGQ</sequence>
<proteinExistence type="predicted"/>
<organism evidence="1">
    <name type="scientific">Anguilla anguilla</name>
    <name type="common">European freshwater eel</name>
    <name type="synonym">Muraena anguilla</name>
    <dbReference type="NCBI Taxonomy" id="7936"/>
    <lineage>
        <taxon>Eukaryota</taxon>
        <taxon>Metazoa</taxon>
        <taxon>Chordata</taxon>
        <taxon>Craniata</taxon>
        <taxon>Vertebrata</taxon>
        <taxon>Euteleostomi</taxon>
        <taxon>Actinopterygii</taxon>
        <taxon>Neopterygii</taxon>
        <taxon>Teleostei</taxon>
        <taxon>Anguilliformes</taxon>
        <taxon>Anguillidae</taxon>
        <taxon>Anguilla</taxon>
    </lineage>
</organism>
<name>A0A0E9S3J9_ANGAN</name>
<dbReference type="AlphaFoldDB" id="A0A0E9S3J9"/>
<reference evidence="1" key="2">
    <citation type="journal article" date="2015" name="Fish Shellfish Immunol.">
        <title>Early steps in the European eel (Anguilla anguilla)-Vibrio vulnificus interaction in the gills: Role of the RtxA13 toxin.</title>
        <authorList>
            <person name="Callol A."/>
            <person name="Pajuelo D."/>
            <person name="Ebbesson L."/>
            <person name="Teles M."/>
            <person name="MacKenzie S."/>
            <person name="Amaro C."/>
        </authorList>
    </citation>
    <scope>NUCLEOTIDE SEQUENCE</scope>
</reference>
<dbReference type="EMBL" id="GBXM01073454">
    <property type="protein sequence ID" value="JAH35123.1"/>
    <property type="molecule type" value="Transcribed_RNA"/>
</dbReference>
<protein>
    <submittedName>
        <fullName evidence="1">Uncharacterized protein</fullName>
    </submittedName>
</protein>
<accession>A0A0E9S3J9</accession>